<accession>A0A9Q8WF32</accession>
<dbReference type="PANTHER" id="PTHR43591">
    <property type="entry name" value="METHYLTRANSFERASE"/>
    <property type="match status" value="1"/>
</dbReference>
<dbReference type="RefSeq" id="XP_049141916.1">
    <property type="nucleotide sequence ID" value="XM_049284773.1"/>
</dbReference>
<dbReference type="InterPro" id="IPR029063">
    <property type="entry name" value="SAM-dependent_MTases_sf"/>
</dbReference>
<dbReference type="Gene3D" id="3.40.50.150">
    <property type="entry name" value="Vaccinia Virus protein VP39"/>
    <property type="match status" value="1"/>
</dbReference>
<dbReference type="EMBL" id="CP019475">
    <property type="protein sequence ID" value="UQC80285.1"/>
    <property type="molecule type" value="Genomic_DNA"/>
</dbReference>
<comment type="similarity">
    <text evidence="1">Belongs to the methyltransferase superfamily. LaeA methyltransferase family.</text>
</comment>
<dbReference type="GeneID" id="73339783"/>
<name>A0A9Q8WF32_9PEZI</name>
<dbReference type="AlphaFoldDB" id="A0A9Q8WF32"/>
<dbReference type="SUPFAM" id="SSF53335">
    <property type="entry name" value="S-adenosyl-L-methionine-dependent methyltransferases"/>
    <property type="match status" value="1"/>
</dbReference>
<evidence type="ECO:0000313" key="4">
    <source>
        <dbReference type="Proteomes" id="UP000830671"/>
    </source>
</evidence>
<reference evidence="3" key="1">
    <citation type="journal article" date="2021" name="Mol. Plant Microbe Interact.">
        <title>Complete Genome Sequence of the Plant-Pathogenic Fungus Colletotrichum lupini.</title>
        <authorList>
            <person name="Baroncelli R."/>
            <person name="Pensec F."/>
            <person name="Da Lio D."/>
            <person name="Boufleur T."/>
            <person name="Vicente I."/>
            <person name="Sarrocco S."/>
            <person name="Picot A."/>
            <person name="Baraldi E."/>
            <person name="Sukno S."/>
            <person name="Thon M."/>
            <person name="Le Floch G."/>
        </authorList>
    </citation>
    <scope>NUCLEOTIDE SEQUENCE</scope>
    <source>
        <strain evidence="3">IMI 504893</strain>
    </source>
</reference>
<dbReference type="Pfam" id="PF13489">
    <property type="entry name" value="Methyltransf_23"/>
    <property type="match status" value="1"/>
</dbReference>
<sequence>MAEIDHEVVIDAEDTDHSESELEVWYSTNAIQLFQSVASSTTSLSASILEYRVENGRTYHHYKDGKYVMPNDETEWERLDFQHEITVYTLDGRLGVAPPNDVGSKVGRVLDLGCGTGSWAMDFGDLHPESEVYGVDLTPVRADFVPPNVKFEIDDLEEDWTYTQPFDYIHSRFMSAAIDDWDKYIKQCYDNLAPGGYLELHEAELMAKSDDGLLPEDAAVIKWVKLLNEASERTGRVFVSAPPMKTKMLEAGFVDVELRMYKWPHNSWPKDERYKKLGAWTLENFGSALEATCMAAFTRVLGWTRDEVNVFLIDVRNDLKNKSYHSYCPVYCITGRKPEKEKTPPVPQEETEAEDGA</sequence>
<dbReference type="CDD" id="cd02440">
    <property type="entry name" value="AdoMet_MTases"/>
    <property type="match status" value="1"/>
</dbReference>
<keyword evidence="3" id="KW-0489">Methyltransferase</keyword>
<protein>
    <submittedName>
        <fullName evidence="3">TAM domain methyltransferase</fullName>
    </submittedName>
</protein>
<gene>
    <name evidence="3" type="ORF">CLUP02_05768</name>
</gene>
<dbReference type="GO" id="GO:0032259">
    <property type="term" value="P:methylation"/>
    <property type="evidence" value="ECO:0007669"/>
    <property type="project" value="UniProtKB-KW"/>
</dbReference>
<evidence type="ECO:0000313" key="3">
    <source>
        <dbReference type="EMBL" id="UQC80285.1"/>
    </source>
</evidence>
<dbReference type="KEGG" id="clup:CLUP02_05768"/>
<keyword evidence="3" id="KW-0808">Transferase</keyword>
<dbReference type="PANTHER" id="PTHR43591:SF24">
    <property type="entry name" value="2-METHOXY-6-POLYPRENYL-1,4-BENZOQUINOL METHYLASE, MITOCHONDRIAL"/>
    <property type="match status" value="1"/>
</dbReference>
<feature type="region of interest" description="Disordered" evidence="2">
    <location>
        <begin position="337"/>
        <end position="357"/>
    </location>
</feature>
<evidence type="ECO:0000256" key="2">
    <source>
        <dbReference type="SAM" id="MobiDB-lite"/>
    </source>
</evidence>
<dbReference type="Proteomes" id="UP000830671">
    <property type="component" value="Chromosome 3"/>
</dbReference>
<proteinExistence type="inferred from homology"/>
<dbReference type="GO" id="GO:0008168">
    <property type="term" value="F:methyltransferase activity"/>
    <property type="evidence" value="ECO:0007669"/>
    <property type="project" value="UniProtKB-KW"/>
</dbReference>
<organism evidence="3 4">
    <name type="scientific">Colletotrichum lupini</name>
    <dbReference type="NCBI Taxonomy" id="145971"/>
    <lineage>
        <taxon>Eukaryota</taxon>
        <taxon>Fungi</taxon>
        <taxon>Dikarya</taxon>
        <taxon>Ascomycota</taxon>
        <taxon>Pezizomycotina</taxon>
        <taxon>Sordariomycetes</taxon>
        <taxon>Hypocreomycetidae</taxon>
        <taxon>Glomerellales</taxon>
        <taxon>Glomerellaceae</taxon>
        <taxon>Colletotrichum</taxon>
        <taxon>Colletotrichum acutatum species complex</taxon>
    </lineage>
</organism>
<evidence type="ECO:0000256" key="1">
    <source>
        <dbReference type="ARBA" id="ARBA00038158"/>
    </source>
</evidence>
<keyword evidence="4" id="KW-1185">Reference proteome</keyword>